<dbReference type="InterPro" id="IPR012349">
    <property type="entry name" value="Split_barrel_FMN-bd"/>
</dbReference>
<dbReference type="InterPro" id="IPR052917">
    <property type="entry name" value="Stress-Dev_Protein"/>
</dbReference>
<dbReference type="Pfam" id="PF16242">
    <property type="entry name" value="Pyrid_ox_like"/>
    <property type="match status" value="1"/>
</dbReference>
<dbReference type="SUPFAM" id="SSF50475">
    <property type="entry name" value="FMN-binding split barrel"/>
    <property type="match status" value="1"/>
</dbReference>
<accession>A0A4Y9SF54</accession>
<dbReference type="PANTHER" id="PTHR34818:SF1">
    <property type="entry name" value="PROTEIN BLI-3"/>
    <property type="match status" value="1"/>
</dbReference>
<sequence>MTASISPTDGITNTPADLSAKIKHIRIAMVTSIDAHGHLVAHPMTNQDIDADSYLYFFTSNDSPLWHNIAANKHVNVSFGDIDSSVYVSVSGHAEQVEDRAKMKELWNPMVAAWFPQGVDDPKLALIRVHAHTAEYWDAHGGRMVQMWRMAVAAVTGHPPKMDQGEHGTMRLN</sequence>
<dbReference type="PANTHER" id="PTHR34818">
    <property type="entry name" value="PROTEIN BLI-3"/>
    <property type="match status" value="1"/>
</dbReference>
<name>A0A4Y9SF54_9BURK</name>
<feature type="domain" description="General stress protein FMN-binding split barrel" evidence="1">
    <location>
        <begin position="17"/>
        <end position="158"/>
    </location>
</feature>
<comment type="caution">
    <text evidence="2">The sequence shown here is derived from an EMBL/GenBank/DDBJ whole genome shotgun (WGS) entry which is preliminary data.</text>
</comment>
<dbReference type="OrthoDB" id="1432662at2"/>
<proteinExistence type="predicted"/>
<dbReference type="Gene3D" id="2.30.110.10">
    <property type="entry name" value="Electron Transport, Fmn-binding Protein, Chain A"/>
    <property type="match status" value="1"/>
</dbReference>
<dbReference type="InterPro" id="IPR038725">
    <property type="entry name" value="YdaG_split_barrel_FMN-bd"/>
</dbReference>
<reference evidence="2 3" key="1">
    <citation type="submission" date="2019-03" db="EMBL/GenBank/DDBJ databases">
        <title>Draft Genome Sequence of Massilia arenosa sp. nov., a Novel Massilia Species Isolated from a Sandy-loam Maize Soil.</title>
        <authorList>
            <person name="Raths R."/>
            <person name="Peta V."/>
            <person name="Bucking H."/>
        </authorList>
    </citation>
    <scope>NUCLEOTIDE SEQUENCE [LARGE SCALE GENOMIC DNA]</scope>
    <source>
        <strain evidence="2 3">MC02</strain>
    </source>
</reference>
<evidence type="ECO:0000259" key="1">
    <source>
        <dbReference type="Pfam" id="PF16242"/>
    </source>
</evidence>
<gene>
    <name evidence="2" type="ORF">E4L96_08470</name>
</gene>
<evidence type="ECO:0000313" key="2">
    <source>
        <dbReference type="EMBL" id="TFW21917.1"/>
    </source>
</evidence>
<keyword evidence="3" id="KW-1185">Reference proteome</keyword>
<dbReference type="AlphaFoldDB" id="A0A4Y9SF54"/>
<dbReference type="EMBL" id="SPVF01000113">
    <property type="protein sequence ID" value="TFW21917.1"/>
    <property type="molecule type" value="Genomic_DNA"/>
</dbReference>
<protein>
    <submittedName>
        <fullName evidence="2">General stress protein</fullName>
    </submittedName>
</protein>
<dbReference type="RefSeq" id="WP_135206780.1">
    <property type="nucleotide sequence ID" value="NZ_SPVF01000113.1"/>
</dbReference>
<evidence type="ECO:0000313" key="3">
    <source>
        <dbReference type="Proteomes" id="UP000298438"/>
    </source>
</evidence>
<organism evidence="2 3">
    <name type="scientific">Zemynaea arenosa</name>
    <dbReference type="NCBI Taxonomy" id="2561931"/>
    <lineage>
        <taxon>Bacteria</taxon>
        <taxon>Pseudomonadati</taxon>
        <taxon>Pseudomonadota</taxon>
        <taxon>Betaproteobacteria</taxon>
        <taxon>Burkholderiales</taxon>
        <taxon>Oxalobacteraceae</taxon>
        <taxon>Telluria group</taxon>
        <taxon>Zemynaea</taxon>
    </lineage>
</organism>
<dbReference type="Proteomes" id="UP000298438">
    <property type="component" value="Unassembled WGS sequence"/>
</dbReference>